<evidence type="ECO:0000256" key="5">
    <source>
        <dbReference type="ARBA" id="ARBA00022840"/>
    </source>
</evidence>
<dbReference type="GO" id="GO:0003951">
    <property type="term" value="F:NAD+ kinase activity"/>
    <property type="evidence" value="ECO:0007669"/>
    <property type="project" value="UniProtKB-UniRule"/>
</dbReference>
<dbReference type="PANTHER" id="PTHR20275">
    <property type="entry name" value="NAD KINASE"/>
    <property type="match status" value="1"/>
</dbReference>
<feature type="binding site" evidence="9">
    <location>
        <position position="208"/>
    </location>
    <ligand>
        <name>NAD(+)</name>
        <dbReference type="ChEBI" id="CHEBI:57540"/>
    </ligand>
</feature>
<keyword evidence="1 9" id="KW-0963">Cytoplasm</keyword>
<keyword evidence="6 9" id="KW-0521">NADP</keyword>
<feature type="binding site" evidence="9">
    <location>
        <begin position="219"/>
        <end position="224"/>
    </location>
    <ligand>
        <name>NAD(+)</name>
        <dbReference type="ChEBI" id="CHEBI:57540"/>
    </ligand>
</feature>
<evidence type="ECO:0000256" key="3">
    <source>
        <dbReference type="ARBA" id="ARBA00022741"/>
    </source>
</evidence>
<dbReference type="InterPro" id="IPR016064">
    <property type="entry name" value="NAD/diacylglycerol_kinase_sf"/>
</dbReference>
<protein>
    <recommendedName>
        <fullName evidence="9">NAD kinase</fullName>
        <ecNumber evidence="9">2.7.1.23</ecNumber>
    </recommendedName>
    <alternativeName>
        <fullName evidence="9">ATP-dependent NAD kinase</fullName>
    </alternativeName>
</protein>
<dbReference type="Pfam" id="PF20143">
    <property type="entry name" value="NAD_kinase_C"/>
    <property type="match status" value="1"/>
</dbReference>
<feature type="binding site" evidence="9">
    <location>
        <position position="206"/>
    </location>
    <ligand>
        <name>NAD(+)</name>
        <dbReference type="ChEBI" id="CHEBI:57540"/>
    </ligand>
</feature>
<dbReference type="AlphaFoldDB" id="A0A379ET86"/>
<dbReference type="GO" id="GO:0019674">
    <property type="term" value="P:NAD+ metabolic process"/>
    <property type="evidence" value="ECO:0007669"/>
    <property type="project" value="InterPro"/>
</dbReference>
<gene>
    <name evidence="10" type="primary">ppnK</name>
    <name evidence="9" type="synonym">nadK</name>
    <name evidence="10" type="ORF">NCTC11621_00532</name>
</gene>
<dbReference type="EMBL" id="UGTV01000015">
    <property type="protein sequence ID" value="SUC09406.1"/>
    <property type="molecule type" value="Genomic_DNA"/>
</dbReference>
<keyword evidence="3 9" id="KW-0547">Nucleotide-binding</keyword>
<dbReference type="EC" id="2.7.1.23" evidence="9"/>
<dbReference type="GO" id="GO:0051287">
    <property type="term" value="F:NAD binding"/>
    <property type="evidence" value="ECO:0007669"/>
    <property type="project" value="UniProtKB-ARBA"/>
</dbReference>
<organism evidence="10 11">
    <name type="scientific">Pasteurella canis</name>
    <dbReference type="NCBI Taxonomy" id="753"/>
    <lineage>
        <taxon>Bacteria</taxon>
        <taxon>Pseudomonadati</taxon>
        <taxon>Pseudomonadota</taxon>
        <taxon>Gammaproteobacteria</taxon>
        <taxon>Pasteurellales</taxon>
        <taxon>Pasteurellaceae</taxon>
        <taxon>Pasteurella</taxon>
    </lineage>
</organism>
<evidence type="ECO:0000256" key="7">
    <source>
        <dbReference type="ARBA" id="ARBA00023027"/>
    </source>
</evidence>
<dbReference type="Proteomes" id="UP000254704">
    <property type="component" value="Unassembled WGS sequence"/>
</dbReference>
<comment type="cofactor">
    <cofactor evidence="9">
        <name>a divalent metal cation</name>
        <dbReference type="ChEBI" id="CHEBI:60240"/>
    </cofactor>
</comment>
<feature type="binding site" evidence="9">
    <location>
        <begin position="103"/>
        <end position="104"/>
    </location>
    <ligand>
        <name>NAD(+)</name>
        <dbReference type="ChEBI" id="CHEBI:57540"/>
    </ligand>
</feature>
<dbReference type="Pfam" id="PF01513">
    <property type="entry name" value="NAD_kinase"/>
    <property type="match status" value="1"/>
</dbReference>
<evidence type="ECO:0000256" key="6">
    <source>
        <dbReference type="ARBA" id="ARBA00022857"/>
    </source>
</evidence>
<dbReference type="PANTHER" id="PTHR20275:SF0">
    <property type="entry name" value="NAD KINASE"/>
    <property type="match status" value="1"/>
</dbReference>
<evidence type="ECO:0000256" key="2">
    <source>
        <dbReference type="ARBA" id="ARBA00022679"/>
    </source>
</evidence>
<proteinExistence type="inferred from homology"/>
<keyword evidence="7 9" id="KW-0520">NAD</keyword>
<dbReference type="Gene3D" id="2.60.200.30">
    <property type="entry name" value="Probable inorganic polyphosphate/atp-NAD kinase, domain 2"/>
    <property type="match status" value="1"/>
</dbReference>
<dbReference type="GO" id="GO:0005737">
    <property type="term" value="C:cytoplasm"/>
    <property type="evidence" value="ECO:0007669"/>
    <property type="project" value="UniProtKB-SubCell"/>
</dbReference>
<keyword evidence="4 9" id="KW-0418">Kinase</keyword>
<dbReference type="FunFam" id="2.60.200.30:FF:000001">
    <property type="entry name" value="NAD kinase"/>
    <property type="match status" value="1"/>
</dbReference>
<feature type="binding site" evidence="9">
    <location>
        <position position="189"/>
    </location>
    <ligand>
        <name>NAD(+)</name>
        <dbReference type="ChEBI" id="CHEBI:57540"/>
    </ligand>
</feature>
<evidence type="ECO:0000256" key="4">
    <source>
        <dbReference type="ARBA" id="ARBA00022777"/>
    </source>
</evidence>
<evidence type="ECO:0000256" key="9">
    <source>
        <dbReference type="HAMAP-Rule" id="MF_00361"/>
    </source>
</evidence>
<dbReference type="InterPro" id="IPR002504">
    <property type="entry name" value="NADK"/>
</dbReference>
<dbReference type="InterPro" id="IPR017438">
    <property type="entry name" value="ATP-NAD_kinase_N"/>
</dbReference>
<dbReference type="SUPFAM" id="SSF111331">
    <property type="entry name" value="NAD kinase/diacylglycerol kinase-like"/>
    <property type="match status" value="1"/>
</dbReference>
<reference evidence="10 11" key="1">
    <citation type="submission" date="2018-06" db="EMBL/GenBank/DDBJ databases">
        <authorList>
            <consortium name="Pathogen Informatics"/>
            <person name="Doyle S."/>
        </authorList>
    </citation>
    <scope>NUCLEOTIDE SEQUENCE [LARGE SCALE GENOMIC DNA]</scope>
    <source>
        <strain evidence="10 11">NCTC11621</strain>
    </source>
</reference>
<comment type="caution">
    <text evidence="9">Lacks conserved residue(s) required for the propagation of feature annotation.</text>
</comment>
<comment type="subcellular location">
    <subcellularLocation>
        <location evidence="9">Cytoplasm</location>
    </subcellularLocation>
</comment>
<dbReference type="InterPro" id="IPR017437">
    <property type="entry name" value="ATP-NAD_kinase_PpnK-typ_C"/>
</dbReference>
<comment type="catalytic activity">
    <reaction evidence="8 9">
        <text>NAD(+) + ATP = ADP + NADP(+) + H(+)</text>
        <dbReference type="Rhea" id="RHEA:18629"/>
        <dbReference type="ChEBI" id="CHEBI:15378"/>
        <dbReference type="ChEBI" id="CHEBI:30616"/>
        <dbReference type="ChEBI" id="CHEBI:57540"/>
        <dbReference type="ChEBI" id="CHEBI:58349"/>
        <dbReference type="ChEBI" id="CHEBI:456216"/>
        <dbReference type="EC" id="2.7.1.23"/>
    </reaction>
</comment>
<keyword evidence="2 9" id="KW-0808">Transferase</keyword>
<sequence>MADFLNSSAVKFFHQMEQAMTYQNAVDIKALQSSFQTIGLLGKPRHDLTLQMHKNLFQWLIEKGYQVLVERPIGEQLGLSEDYLASIEDIGQNAQLGIVIGGDGNMLGRARILAKYDIALIGINRGNLGFLTDIDPKNAYAQLQACLEQGEFFVEERFILEASVERDGKIIAKANAVNEAVIHPAKIAHMIDFHVYIDDKFAFSQRSDGLIISTPTGSTAYSLSAGGPILTPQLNAIALVPMFPHTLSSRPLVIDGDSKISIRFAEYNTAQLEVGCDSQIALEFSPDDIVHIQKSQHKLRLLHLKNYNYYKVLSSKLGWLRNLV</sequence>
<dbReference type="NCBIfam" id="NF002579">
    <property type="entry name" value="PRK02231.1"/>
    <property type="match status" value="1"/>
</dbReference>
<comment type="function">
    <text evidence="9">Involved in the regulation of the intracellular balance of NAD and NADP, and is a key enzyme in the biosynthesis of NADP. Catalyzes specifically the phosphorylation on 2'-hydroxyl of the adenosine moiety of NAD to yield NADP.</text>
</comment>
<evidence type="ECO:0000256" key="1">
    <source>
        <dbReference type="ARBA" id="ARBA00022490"/>
    </source>
</evidence>
<name>A0A379ET86_9PAST</name>
<feature type="binding site" evidence="9">
    <location>
        <position position="279"/>
    </location>
    <ligand>
        <name>NAD(+)</name>
        <dbReference type="ChEBI" id="CHEBI:57540"/>
    </ligand>
</feature>
<feature type="binding site" evidence="9">
    <location>
        <begin position="178"/>
        <end position="179"/>
    </location>
    <ligand>
        <name>NAD(+)</name>
        <dbReference type="ChEBI" id="CHEBI:57540"/>
    </ligand>
</feature>
<dbReference type="NCBIfam" id="NF002306">
    <property type="entry name" value="PRK01231.1"/>
    <property type="match status" value="1"/>
</dbReference>
<dbReference type="Gene3D" id="3.40.50.10330">
    <property type="entry name" value="Probable inorganic polyphosphate/atp-NAD kinase, domain 1"/>
    <property type="match status" value="1"/>
</dbReference>
<feature type="active site" description="Proton acceptor" evidence="9">
    <location>
        <position position="103"/>
    </location>
</feature>
<dbReference type="GO" id="GO:0005524">
    <property type="term" value="F:ATP binding"/>
    <property type="evidence" value="ECO:0007669"/>
    <property type="project" value="UniProtKB-KW"/>
</dbReference>
<comment type="similarity">
    <text evidence="9">Belongs to the NAD kinase family.</text>
</comment>
<evidence type="ECO:0000313" key="10">
    <source>
        <dbReference type="EMBL" id="SUC09406.1"/>
    </source>
</evidence>
<dbReference type="GO" id="GO:0046872">
    <property type="term" value="F:metal ion binding"/>
    <property type="evidence" value="ECO:0007669"/>
    <property type="project" value="UniProtKB-UniRule"/>
</dbReference>
<dbReference type="GO" id="GO:0006741">
    <property type="term" value="P:NADP+ biosynthetic process"/>
    <property type="evidence" value="ECO:0007669"/>
    <property type="project" value="UniProtKB-UniRule"/>
</dbReference>
<evidence type="ECO:0000256" key="8">
    <source>
        <dbReference type="ARBA" id="ARBA00047925"/>
    </source>
</evidence>
<accession>A0A379ET86</accession>
<dbReference type="NCBIfam" id="NF002893">
    <property type="entry name" value="PRK03378.1"/>
    <property type="match status" value="1"/>
</dbReference>
<evidence type="ECO:0000313" key="11">
    <source>
        <dbReference type="Proteomes" id="UP000254704"/>
    </source>
</evidence>
<keyword evidence="5 9" id="KW-0067">ATP-binding</keyword>
<dbReference type="HAMAP" id="MF_00361">
    <property type="entry name" value="NAD_kinase"/>
    <property type="match status" value="1"/>
</dbReference>